<proteinExistence type="predicted"/>
<evidence type="ECO:0000256" key="2">
    <source>
        <dbReference type="ARBA" id="ARBA00022448"/>
    </source>
</evidence>
<dbReference type="Gene3D" id="1.20.1720.10">
    <property type="entry name" value="Multidrug resistance protein D"/>
    <property type="match status" value="1"/>
</dbReference>
<feature type="transmembrane region" description="Helical" evidence="6">
    <location>
        <begin position="141"/>
        <end position="166"/>
    </location>
</feature>
<keyword evidence="4 6" id="KW-1133">Transmembrane helix</keyword>
<feature type="transmembrane region" description="Helical" evidence="6">
    <location>
        <begin position="213"/>
        <end position="238"/>
    </location>
</feature>
<feature type="transmembrane region" description="Helical" evidence="6">
    <location>
        <begin position="172"/>
        <end position="193"/>
    </location>
</feature>
<dbReference type="Proteomes" id="UP000620262">
    <property type="component" value="Unassembled WGS sequence"/>
</dbReference>
<protein>
    <submittedName>
        <fullName evidence="8">MFS family permease</fullName>
    </submittedName>
</protein>
<dbReference type="EMBL" id="JADBEC010000001">
    <property type="protein sequence ID" value="MBE1506573.1"/>
    <property type="molecule type" value="Genomic_DNA"/>
</dbReference>
<dbReference type="CDD" id="cd17321">
    <property type="entry name" value="MFS_MMR_MDR_like"/>
    <property type="match status" value="1"/>
</dbReference>
<evidence type="ECO:0000256" key="3">
    <source>
        <dbReference type="ARBA" id="ARBA00022692"/>
    </source>
</evidence>
<feature type="domain" description="Major facilitator superfamily (MFS) profile" evidence="7">
    <location>
        <begin position="17"/>
        <end position="410"/>
    </location>
</feature>
<evidence type="ECO:0000313" key="8">
    <source>
        <dbReference type="EMBL" id="MBE1506573.1"/>
    </source>
</evidence>
<dbReference type="PANTHER" id="PTHR42718:SF9">
    <property type="entry name" value="MAJOR FACILITATOR SUPERFAMILY MULTIDRUG TRANSPORTER MFSC"/>
    <property type="match status" value="1"/>
</dbReference>
<dbReference type="InterPro" id="IPR020846">
    <property type="entry name" value="MFS_dom"/>
</dbReference>
<evidence type="ECO:0000313" key="9">
    <source>
        <dbReference type="Proteomes" id="UP000620262"/>
    </source>
</evidence>
<evidence type="ECO:0000256" key="1">
    <source>
        <dbReference type="ARBA" id="ARBA00004141"/>
    </source>
</evidence>
<dbReference type="PRINTS" id="PR01036">
    <property type="entry name" value="TCRTETB"/>
</dbReference>
<keyword evidence="5 6" id="KW-0472">Membrane</keyword>
<comment type="subcellular location">
    <subcellularLocation>
        <location evidence="1">Membrane</location>
        <topology evidence="1">Multi-pass membrane protein</topology>
    </subcellularLocation>
</comment>
<evidence type="ECO:0000256" key="5">
    <source>
        <dbReference type="ARBA" id="ARBA00023136"/>
    </source>
</evidence>
<dbReference type="PANTHER" id="PTHR42718">
    <property type="entry name" value="MAJOR FACILITATOR SUPERFAMILY MULTIDRUG TRANSPORTER MFSC"/>
    <property type="match status" value="1"/>
</dbReference>
<dbReference type="PROSITE" id="PS50850">
    <property type="entry name" value="MFS"/>
    <property type="match status" value="1"/>
</dbReference>
<dbReference type="Pfam" id="PF07690">
    <property type="entry name" value="MFS_1"/>
    <property type="match status" value="1"/>
</dbReference>
<feature type="transmembrane region" description="Helical" evidence="6">
    <location>
        <begin position="244"/>
        <end position="266"/>
    </location>
</feature>
<dbReference type="InterPro" id="IPR036259">
    <property type="entry name" value="MFS_trans_sf"/>
</dbReference>
<sequence>MEQAEKTGSERTERRGVTLTLSLSMLLASLGTSIANIALPDLAKAFSAPFAEVQGVVVSYLAALTISVVITGRLGDLYGLKRMQLAGLILFAAASLLSAAAPDLPLLMAARVVQGVGAAFLMTISMALMRETASKARIGRAMGLLGTVSALGTALGPSLGGALIPLAGWRGIFWVQVPLAGLALNLAIATLPADKARGKTRPASLLATLEGRLVPNLIVNIVVAAVMMTTLVVGPFYLGLALGLKAAIVGLVMSVGPVISVVSGVPSGRLVDAWGARTVLSIGLAMLAAGAFLLAILPQMLDVAGYIAAIIVLTPGYQLFQAANNTAALADVPKDRRGTISGLLGLSRNIGLISGASLMGAVFVYGAGTDDFIHATPAAISAGMQLTFLLAGGLVLSAMAIVFAGAFKRTSATIASGG</sequence>
<reference evidence="8 9" key="1">
    <citation type="submission" date="2020-10" db="EMBL/GenBank/DDBJ databases">
        <title>Sequencing the genomes of 1000 actinobacteria strains.</title>
        <authorList>
            <person name="Klenk H.-P."/>
        </authorList>
    </citation>
    <scope>NUCLEOTIDE SEQUENCE [LARGE SCALE GENOMIC DNA]</scope>
    <source>
        <strain evidence="8 9">DSM 7307</strain>
    </source>
</reference>
<feature type="transmembrane region" description="Helical" evidence="6">
    <location>
        <begin position="278"/>
        <end position="297"/>
    </location>
</feature>
<feature type="transmembrane region" description="Helical" evidence="6">
    <location>
        <begin position="83"/>
        <end position="102"/>
    </location>
</feature>
<dbReference type="RefSeq" id="WP_192730261.1">
    <property type="nucleotide sequence ID" value="NZ_BAAAVL010000018.1"/>
</dbReference>
<keyword evidence="9" id="KW-1185">Reference proteome</keyword>
<feature type="transmembrane region" description="Helical" evidence="6">
    <location>
        <begin position="341"/>
        <end position="366"/>
    </location>
</feature>
<name>A0ABR9ITW3_RHIVS</name>
<dbReference type="SUPFAM" id="SSF103473">
    <property type="entry name" value="MFS general substrate transporter"/>
    <property type="match status" value="1"/>
</dbReference>
<evidence type="ECO:0000256" key="4">
    <source>
        <dbReference type="ARBA" id="ARBA00022989"/>
    </source>
</evidence>
<feature type="transmembrane region" description="Helical" evidence="6">
    <location>
        <begin position="108"/>
        <end position="129"/>
    </location>
</feature>
<feature type="transmembrane region" description="Helical" evidence="6">
    <location>
        <begin position="303"/>
        <end position="320"/>
    </location>
</feature>
<gene>
    <name evidence="8" type="ORF">H4W29_003754</name>
</gene>
<evidence type="ECO:0000256" key="6">
    <source>
        <dbReference type="SAM" id="Phobius"/>
    </source>
</evidence>
<feature type="transmembrane region" description="Helical" evidence="6">
    <location>
        <begin position="386"/>
        <end position="407"/>
    </location>
</feature>
<accession>A0ABR9ITW3</accession>
<dbReference type="InterPro" id="IPR011701">
    <property type="entry name" value="MFS"/>
</dbReference>
<evidence type="ECO:0000259" key="7">
    <source>
        <dbReference type="PROSITE" id="PS50850"/>
    </source>
</evidence>
<keyword evidence="2" id="KW-0813">Transport</keyword>
<feature type="transmembrane region" description="Helical" evidence="6">
    <location>
        <begin position="21"/>
        <end position="39"/>
    </location>
</feature>
<comment type="caution">
    <text evidence="8">The sequence shown here is derived from an EMBL/GenBank/DDBJ whole genome shotgun (WGS) entry which is preliminary data.</text>
</comment>
<feature type="transmembrane region" description="Helical" evidence="6">
    <location>
        <begin position="51"/>
        <end position="71"/>
    </location>
</feature>
<keyword evidence="3 6" id="KW-0812">Transmembrane</keyword>
<organism evidence="8 9">
    <name type="scientific">Rhizobium viscosum</name>
    <name type="common">Arthrobacter viscosus</name>
    <dbReference type="NCBI Taxonomy" id="1673"/>
    <lineage>
        <taxon>Bacteria</taxon>
        <taxon>Pseudomonadati</taxon>
        <taxon>Pseudomonadota</taxon>
        <taxon>Alphaproteobacteria</taxon>
        <taxon>Hyphomicrobiales</taxon>
        <taxon>Rhizobiaceae</taxon>
        <taxon>Rhizobium/Agrobacterium group</taxon>
        <taxon>Rhizobium</taxon>
    </lineage>
</organism>